<keyword evidence="5" id="KW-0378">Hydrolase</keyword>
<dbReference type="KEGG" id="maw:19246071"/>
<dbReference type="GO" id="GO:0003723">
    <property type="term" value="F:RNA binding"/>
    <property type="evidence" value="ECO:0007669"/>
    <property type="project" value="InterPro"/>
</dbReference>
<feature type="signal peptide" evidence="9">
    <location>
        <begin position="1"/>
        <end position="17"/>
    </location>
</feature>
<dbReference type="GO" id="GO:0046589">
    <property type="term" value="F:ribonuclease T1 activity"/>
    <property type="evidence" value="ECO:0007669"/>
    <property type="project" value="UniProtKB-EC"/>
</dbReference>
<dbReference type="AlphaFoldDB" id="E9DVW2"/>
<dbReference type="HOGENOM" id="CLU_111658_2_0_1"/>
<evidence type="ECO:0000256" key="8">
    <source>
        <dbReference type="ARBA" id="ARBA00034015"/>
    </source>
</evidence>
<keyword evidence="9" id="KW-0732">Signal</keyword>
<evidence type="ECO:0000256" key="3">
    <source>
        <dbReference type="ARBA" id="ARBA00022722"/>
    </source>
</evidence>
<dbReference type="GeneID" id="19246071"/>
<evidence type="ECO:0000256" key="4">
    <source>
        <dbReference type="ARBA" id="ARBA00022759"/>
    </source>
</evidence>
<dbReference type="eggNOG" id="ENOG502SA4T">
    <property type="taxonomic scope" value="Eukaryota"/>
</dbReference>
<evidence type="ECO:0000313" key="10">
    <source>
        <dbReference type="EMBL" id="EFY92159.1"/>
    </source>
</evidence>
<sequence length="147" mass="15961">MRLSFTFFLSLIALAVCDDFTCGDTLYGPRKLNPTITKACDLLKEGSSVGRNHYPHVYKNFEKIHLTGSAPYYEFPLLPVGVYDGDGSPGPDRVIITQDCKQAGVITHHGAANKNSFVPCSPASVVSLNSQSVFALCFAMMLHAVFA</sequence>
<dbReference type="SUPFAM" id="SSF53933">
    <property type="entry name" value="Microbial ribonucleases"/>
    <property type="match status" value="1"/>
</dbReference>
<dbReference type="GO" id="GO:0016787">
    <property type="term" value="F:hydrolase activity"/>
    <property type="evidence" value="ECO:0007669"/>
    <property type="project" value="UniProtKB-KW"/>
</dbReference>
<keyword evidence="6" id="KW-1015">Disulfide bond</keyword>
<feature type="chain" id="PRO_5003237874" description="ribonuclease T1" evidence="9">
    <location>
        <begin position="18"/>
        <end position="147"/>
    </location>
</feature>
<dbReference type="EC" id="4.6.1.24" evidence="2"/>
<dbReference type="PANTHER" id="PTHR42104">
    <property type="entry name" value="EXTRACELLULAR GUANYL-SPECIFIC RIBONUCLEASE RNTA (AFU_ORTHOLOGUE AFUA_4G03230)"/>
    <property type="match status" value="1"/>
</dbReference>
<comment type="catalytic activity">
    <reaction evidence="8">
        <text>[RNA] containing guanosine + H2O = an [RNA fragment]-3'-guanosine-3'-phosphate + a 5'-hydroxy-ribonucleotide-3'-[RNA fragment].</text>
        <dbReference type="EC" id="4.6.1.24"/>
    </reaction>
</comment>
<evidence type="ECO:0000256" key="5">
    <source>
        <dbReference type="ARBA" id="ARBA00022801"/>
    </source>
</evidence>
<dbReference type="Gene3D" id="3.10.450.30">
    <property type="entry name" value="Microbial ribonucleases"/>
    <property type="match status" value="1"/>
</dbReference>
<evidence type="ECO:0000313" key="11">
    <source>
        <dbReference type="Proteomes" id="UP000002499"/>
    </source>
</evidence>
<gene>
    <name evidence="10" type="ORF">MAC_01760</name>
</gene>
<dbReference type="Proteomes" id="UP000002499">
    <property type="component" value="Unassembled WGS sequence"/>
</dbReference>
<dbReference type="EMBL" id="GL698477">
    <property type="protein sequence ID" value="EFY92159.1"/>
    <property type="molecule type" value="Genomic_DNA"/>
</dbReference>
<protein>
    <recommendedName>
        <fullName evidence="2">ribonuclease T1</fullName>
        <ecNumber evidence="2">4.6.1.24</ecNumber>
    </recommendedName>
</protein>
<organism evidence="11">
    <name type="scientific">Metarhizium acridum (strain CQMa 102)</name>
    <dbReference type="NCBI Taxonomy" id="655827"/>
    <lineage>
        <taxon>Eukaryota</taxon>
        <taxon>Fungi</taxon>
        <taxon>Dikarya</taxon>
        <taxon>Ascomycota</taxon>
        <taxon>Pezizomycotina</taxon>
        <taxon>Sordariomycetes</taxon>
        <taxon>Hypocreomycetidae</taxon>
        <taxon>Hypocreales</taxon>
        <taxon>Clavicipitaceae</taxon>
        <taxon>Metarhizium</taxon>
    </lineage>
</organism>
<comment type="similarity">
    <text evidence="1">Belongs to the ribonuclease N1/T1 family.</text>
</comment>
<dbReference type="RefSeq" id="XP_007808100.1">
    <property type="nucleotide sequence ID" value="XM_007809909.1"/>
</dbReference>
<evidence type="ECO:0000256" key="2">
    <source>
        <dbReference type="ARBA" id="ARBA00012549"/>
    </source>
</evidence>
<dbReference type="InterPro" id="IPR000026">
    <property type="entry name" value="N1-like"/>
</dbReference>
<dbReference type="OrthoDB" id="5425539at2759"/>
<keyword evidence="4" id="KW-0255">Endonuclease</keyword>
<dbReference type="InterPro" id="IPR016191">
    <property type="entry name" value="Ribonuclease/ribotoxin"/>
</dbReference>
<dbReference type="PANTHER" id="PTHR42104:SF1">
    <property type="entry name" value="EXTRACELLULAR GUANYL-SPECIFIC RIBONUCLEASE RNTA (AFU_ORTHOLOGUE AFUA_4G03230)"/>
    <property type="match status" value="1"/>
</dbReference>
<reference evidence="10 11" key="1">
    <citation type="journal article" date="2011" name="PLoS Genet.">
        <title>Genome sequencing and comparative transcriptomics of the model entomopathogenic fungi Metarhizium anisopliae and M. acridum.</title>
        <authorList>
            <person name="Gao Q."/>
            <person name="Jin K."/>
            <person name="Ying S.H."/>
            <person name="Zhang Y."/>
            <person name="Xiao G."/>
            <person name="Shang Y."/>
            <person name="Duan Z."/>
            <person name="Hu X."/>
            <person name="Xie X.Q."/>
            <person name="Zhou G."/>
            <person name="Peng G."/>
            <person name="Luo Z."/>
            <person name="Huang W."/>
            <person name="Wang B."/>
            <person name="Fang W."/>
            <person name="Wang S."/>
            <person name="Zhong Y."/>
            <person name="Ma L.J."/>
            <person name="St Leger R.J."/>
            <person name="Zhao G.P."/>
            <person name="Pei Y."/>
            <person name="Feng M.G."/>
            <person name="Xia Y."/>
            <person name="Wang C."/>
        </authorList>
    </citation>
    <scope>NUCLEOTIDE SEQUENCE [LARGE SCALE GENOMIC DNA]</scope>
    <source>
        <strain evidence="10 11">CQMa 102</strain>
    </source>
</reference>
<evidence type="ECO:0000256" key="9">
    <source>
        <dbReference type="SAM" id="SignalP"/>
    </source>
</evidence>
<keyword evidence="7" id="KW-0456">Lyase</keyword>
<dbReference type="InParanoid" id="E9DVW2"/>
<evidence type="ECO:0000256" key="7">
    <source>
        <dbReference type="ARBA" id="ARBA00023239"/>
    </source>
</evidence>
<accession>E9DVW2</accession>
<evidence type="ECO:0000256" key="1">
    <source>
        <dbReference type="ARBA" id="ARBA00009006"/>
    </source>
</evidence>
<keyword evidence="11" id="KW-1185">Reference proteome</keyword>
<evidence type="ECO:0000256" key="6">
    <source>
        <dbReference type="ARBA" id="ARBA00023157"/>
    </source>
</evidence>
<proteinExistence type="inferred from homology"/>
<keyword evidence="3" id="KW-0540">Nuclease</keyword>
<dbReference type="Pfam" id="PF00545">
    <property type="entry name" value="Ribonuclease"/>
    <property type="match status" value="1"/>
</dbReference>
<name>E9DVW2_METAQ</name>